<accession>A0ABN3JY78</accession>
<sequence length="61" mass="6649">MMLTQIAADLVAWTRLLALTGDAQVLAACEPKAMGYRFLHVPGRLTLGARRRRAYPKPGPG</sequence>
<proteinExistence type="predicted"/>
<organism evidence="1 2">
    <name type="scientific">Actinomadura vinacea</name>
    <dbReference type="NCBI Taxonomy" id="115336"/>
    <lineage>
        <taxon>Bacteria</taxon>
        <taxon>Bacillati</taxon>
        <taxon>Actinomycetota</taxon>
        <taxon>Actinomycetes</taxon>
        <taxon>Streptosporangiales</taxon>
        <taxon>Thermomonosporaceae</taxon>
        <taxon>Actinomadura</taxon>
    </lineage>
</organism>
<comment type="caution">
    <text evidence="1">The sequence shown here is derived from an EMBL/GenBank/DDBJ whole genome shotgun (WGS) entry which is preliminary data.</text>
</comment>
<reference evidence="1 2" key="1">
    <citation type="journal article" date="2019" name="Int. J. Syst. Evol. Microbiol.">
        <title>The Global Catalogue of Microorganisms (GCM) 10K type strain sequencing project: providing services to taxonomists for standard genome sequencing and annotation.</title>
        <authorList>
            <consortium name="The Broad Institute Genomics Platform"/>
            <consortium name="The Broad Institute Genome Sequencing Center for Infectious Disease"/>
            <person name="Wu L."/>
            <person name="Ma J."/>
        </authorList>
    </citation>
    <scope>NUCLEOTIDE SEQUENCE [LARGE SCALE GENOMIC DNA]</scope>
    <source>
        <strain evidence="1 2">JCM 3325</strain>
    </source>
</reference>
<keyword evidence="2" id="KW-1185">Reference proteome</keyword>
<gene>
    <name evidence="1" type="ORF">GCM10010191_66030</name>
</gene>
<dbReference type="Proteomes" id="UP001501231">
    <property type="component" value="Unassembled WGS sequence"/>
</dbReference>
<dbReference type="EMBL" id="BAAARW010000024">
    <property type="protein sequence ID" value="GAA2440798.1"/>
    <property type="molecule type" value="Genomic_DNA"/>
</dbReference>
<evidence type="ECO:0000313" key="1">
    <source>
        <dbReference type="EMBL" id="GAA2440798.1"/>
    </source>
</evidence>
<evidence type="ECO:0000313" key="2">
    <source>
        <dbReference type="Proteomes" id="UP001501231"/>
    </source>
</evidence>
<protein>
    <submittedName>
        <fullName evidence="1">Uncharacterized protein</fullName>
    </submittedName>
</protein>
<name>A0ABN3JY78_9ACTN</name>